<dbReference type="EMBL" id="MNQV01000103">
    <property type="protein sequence ID" value="OKZ53027.1"/>
    <property type="molecule type" value="Genomic_DNA"/>
</dbReference>
<evidence type="ECO:0000313" key="2">
    <source>
        <dbReference type="Proteomes" id="UP000186631"/>
    </source>
</evidence>
<dbReference type="Proteomes" id="UP000186631">
    <property type="component" value="Unassembled WGS sequence"/>
</dbReference>
<comment type="caution">
    <text evidence="1">The sequence shown here is derived from an EMBL/GenBank/DDBJ whole genome shotgun (WGS) entry which is preliminary data.</text>
</comment>
<sequence>MTYSFILSDRRNNQYKIIGILIFMIYPILSFPFILKGILKKERWAYLLGAVLMGYMGILYPPAGDMYRYAEDFNLYKELDWEYFWLFMALKFDYFLPLLSWGLGKLGAYPELTRFLFVACSYYLLLDLYHDITLSNKNMTRRIRVYSLVLLVPLTFSIYLFRMGFAQTVLVYGIYWFLIKNRKKGVFFIVFAIFIHVSYIPFIFIAIASRYKIFNFSSNIFCCLCFLLVFVESSSLGVTLLRSLPFSESLLAHLEEYISGSQSEDLSSLFTIKQLVAKYFFNIVYYITLYQYYIFYKSNPQPLKIKRFVNIFILVIIMSSSVPVLHDRLLDVLKVFLILSSLCFMTNSFRMQRLLRIVVVFTIINMLFTFWQLRFYIRFGEYNKLLTSSSLCIISFHYTDEWVSKNIDKDGNIVQWLKLGYKPVEK</sequence>
<evidence type="ECO:0008006" key="3">
    <source>
        <dbReference type="Google" id="ProtNLM"/>
    </source>
</evidence>
<protein>
    <recommendedName>
        <fullName evidence="3">EpsG family protein</fullName>
    </recommendedName>
</protein>
<organism evidence="1 2">
    <name type="scientific">Phocaeicola vulgatus</name>
    <name type="common">Bacteroides vulgatus</name>
    <dbReference type="NCBI Taxonomy" id="821"/>
    <lineage>
        <taxon>Bacteria</taxon>
        <taxon>Pseudomonadati</taxon>
        <taxon>Bacteroidota</taxon>
        <taxon>Bacteroidia</taxon>
        <taxon>Bacteroidales</taxon>
        <taxon>Bacteroidaceae</taxon>
        <taxon>Phocaeicola</taxon>
    </lineage>
</organism>
<dbReference type="GeneID" id="5302692"/>
<proteinExistence type="predicted"/>
<dbReference type="Pfam" id="PF14897">
    <property type="entry name" value="EpsG"/>
    <property type="match status" value="1"/>
</dbReference>
<evidence type="ECO:0000313" key="1">
    <source>
        <dbReference type="EMBL" id="OKZ53027.1"/>
    </source>
</evidence>
<reference evidence="1 2" key="1">
    <citation type="journal article" date="2016" name="Nat. Biotechnol.">
        <title>Measurement of bacterial replication rates in microbial communities.</title>
        <authorList>
            <person name="Brown C.T."/>
            <person name="Olm M.R."/>
            <person name="Thomas B.C."/>
            <person name="Banfield J.F."/>
        </authorList>
    </citation>
    <scope>NUCLEOTIDE SEQUENCE [LARGE SCALE GENOMIC DNA]</scope>
    <source>
        <strain evidence="1">42_262</strain>
    </source>
</reference>
<dbReference type="AlphaFoldDB" id="A0A1Q6JIW1"/>
<dbReference type="InterPro" id="IPR049458">
    <property type="entry name" value="EpsG-like"/>
</dbReference>
<dbReference type="RefSeq" id="WP_011965289.1">
    <property type="nucleotide sequence ID" value="NZ_CP068488.1"/>
</dbReference>
<accession>A0A1Q6JIW1</accession>
<name>A0A1Q6JIW1_PHOVU</name>
<gene>
    <name evidence="1" type="ORF">BHV80_04585</name>
</gene>